<name>A0A5J9WMS4_9POAL</name>
<sequence length="48" mass="5813">DELISYLFMYKEIKETRMSFLGDRRQKMVFSCFITIVDVFLEHAQMMA</sequence>
<dbReference type="EMBL" id="RWGY01000002">
    <property type="protein sequence ID" value="TVU49403.1"/>
    <property type="molecule type" value="Genomic_DNA"/>
</dbReference>
<dbReference type="AlphaFoldDB" id="A0A5J9WMS4"/>
<comment type="caution">
    <text evidence="1">The sequence shown here is derived from an EMBL/GenBank/DDBJ whole genome shotgun (WGS) entry which is preliminary data.</text>
</comment>
<proteinExistence type="predicted"/>
<keyword evidence="2" id="KW-1185">Reference proteome</keyword>
<feature type="non-terminal residue" evidence="1">
    <location>
        <position position="1"/>
    </location>
</feature>
<organism evidence="1 2">
    <name type="scientific">Eragrostis curvula</name>
    <name type="common">weeping love grass</name>
    <dbReference type="NCBI Taxonomy" id="38414"/>
    <lineage>
        <taxon>Eukaryota</taxon>
        <taxon>Viridiplantae</taxon>
        <taxon>Streptophyta</taxon>
        <taxon>Embryophyta</taxon>
        <taxon>Tracheophyta</taxon>
        <taxon>Spermatophyta</taxon>
        <taxon>Magnoliopsida</taxon>
        <taxon>Liliopsida</taxon>
        <taxon>Poales</taxon>
        <taxon>Poaceae</taxon>
        <taxon>PACMAD clade</taxon>
        <taxon>Chloridoideae</taxon>
        <taxon>Eragrostideae</taxon>
        <taxon>Eragrostidinae</taxon>
        <taxon>Eragrostis</taxon>
    </lineage>
</organism>
<evidence type="ECO:0000313" key="2">
    <source>
        <dbReference type="Proteomes" id="UP000324897"/>
    </source>
</evidence>
<dbReference type="Proteomes" id="UP000324897">
    <property type="component" value="Chromosome 6"/>
</dbReference>
<gene>
    <name evidence="1" type="ORF">EJB05_00711</name>
</gene>
<accession>A0A5J9WMS4</accession>
<evidence type="ECO:0000313" key="1">
    <source>
        <dbReference type="EMBL" id="TVU49403.1"/>
    </source>
</evidence>
<reference evidence="1 2" key="1">
    <citation type="journal article" date="2019" name="Sci. Rep.">
        <title>A high-quality genome of Eragrostis curvula grass provides insights into Poaceae evolution and supports new strategies to enhance forage quality.</title>
        <authorList>
            <person name="Carballo J."/>
            <person name="Santos B.A.C.M."/>
            <person name="Zappacosta D."/>
            <person name="Garbus I."/>
            <person name="Selva J.P."/>
            <person name="Gallo C.A."/>
            <person name="Diaz A."/>
            <person name="Albertini E."/>
            <person name="Caccamo M."/>
            <person name="Echenique V."/>
        </authorList>
    </citation>
    <scope>NUCLEOTIDE SEQUENCE [LARGE SCALE GENOMIC DNA]</scope>
    <source>
        <strain evidence="2">cv. Victoria</strain>
        <tissue evidence="1">Leaf</tissue>
    </source>
</reference>
<dbReference type="Gramene" id="TVU49403">
    <property type="protein sequence ID" value="TVU49403"/>
    <property type="gene ID" value="EJB05_00711"/>
</dbReference>
<protein>
    <submittedName>
        <fullName evidence="1">Uncharacterized protein</fullName>
    </submittedName>
</protein>